<dbReference type="AlphaFoldDB" id="A0A4S1CDJ8"/>
<protein>
    <submittedName>
        <fullName evidence="5">Tetratricopeptide repeat protein</fullName>
    </submittedName>
</protein>
<comment type="caution">
    <text evidence="5">The sequence shown here is derived from an EMBL/GenBank/DDBJ whole genome shotgun (WGS) entry which is preliminary data.</text>
</comment>
<name>A0A4S1CDJ8_9BACT</name>
<dbReference type="Proteomes" id="UP000306416">
    <property type="component" value="Unassembled WGS sequence"/>
</dbReference>
<dbReference type="Gene3D" id="1.25.40.10">
    <property type="entry name" value="Tetratricopeptide repeat domain"/>
    <property type="match status" value="1"/>
</dbReference>
<keyword evidence="1" id="KW-0677">Repeat</keyword>
<keyword evidence="4" id="KW-0812">Transmembrane</keyword>
<keyword evidence="6" id="KW-1185">Reference proteome</keyword>
<evidence type="ECO:0000256" key="4">
    <source>
        <dbReference type="SAM" id="Phobius"/>
    </source>
</evidence>
<evidence type="ECO:0000256" key="2">
    <source>
        <dbReference type="ARBA" id="ARBA00022803"/>
    </source>
</evidence>
<gene>
    <name evidence="5" type="ORF">E4633_12010</name>
</gene>
<dbReference type="InterPro" id="IPR011990">
    <property type="entry name" value="TPR-like_helical_dom_sf"/>
</dbReference>
<evidence type="ECO:0000313" key="6">
    <source>
        <dbReference type="Proteomes" id="UP000306416"/>
    </source>
</evidence>
<keyword evidence="2 3" id="KW-0802">TPR repeat</keyword>
<keyword evidence="4" id="KW-0472">Membrane</keyword>
<feature type="repeat" description="TPR" evidence="3">
    <location>
        <begin position="58"/>
        <end position="91"/>
    </location>
</feature>
<dbReference type="RefSeq" id="WP_135870505.1">
    <property type="nucleotide sequence ID" value="NZ_SRSC01000003.1"/>
</dbReference>
<feature type="transmembrane region" description="Helical" evidence="4">
    <location>
        <begin position="6"/>
        <end position="30"/>
    </location>
</feature>
<dbReference type="Pfam" id="PF07719">
    <property type="entry name" value="TPR_2"/>
    <property type="match status" value="1"/>
</dbReference>
<dbReference type="PROSITE" id="PS50005">
    <property type="entry name" value="TPR"/>
    <property type="match status" value="1"/>
</dbReference>
<evidence type="ECO:0000256" key="1">
    <source>
        <dbReference type="ARBA" id="ARBA00022737"/>
    </source>
</evidence>
<reference evidence="5 6" key="1">
    <citation type="submission" date="2019-04" db="EMBL/GenBank/DDBJ databases">
        <title>Geobacter oryzae sp. nov., ferric-reducing bacteria isolated from paddy soil.</title>
        <authorList>
            <person name="Xu Z."/>
            <person name="Masuda Y."/>
            <person name="Itoh H."/>
            <person name="Senoo K."/>
        </authorList>
    </citation>
    <scope>NUCLEOTIDE SEQUENCE [LARGE SCALE GENOMIC DNA]</scope>
    <source>
        <strain evidence="5 6">Red111</strain>
    </source>
</reference>
<dbReference type="InterPro" id="IPR013105">
    <property type="entry name" value="TPR_2"/>
</dbReference>
<proteinExistence type="predicted"/>
<accession>A0A4S1CDJ8</accession>
<dbReference type="EMBL" id="SRSC01000003">
    <property type="protein sequence ID" value="TGU71066.1"/>
    <property type="molecule type" value="Genomic_DNA"/>
</dbReference>
<sequence>MAGAVAFNLGAVLSVAILFSLSPASFLWLLADTATLTGRMEQAEGLYMKAEPVLANNEDFVFTLGQFYARKGDWNRAAEYYVRSYQKDPTNWMPGPLVSIPDSLSKAGRHEEALQWCERIMSQYAGNREVTNVMKRKKVEITQVLKSKKQGL</sequence>
<keyword evidence="4" id="KW-1133">Transmembrane helix</keyword>
<evidence type="ECO:0000256" key="3">
    <source>
        <dbReference type="PROSITE-ProRule" id="PRU00339"/>
    </source>
</evidence>
<dbReference type="InterPro" id="IPR019734">
    <property type="entry name" value="TPR_rpt"/>
</dbReference>
<organism evidence="5 6">
    <name type="scientific">Geomonas terrae</name>
    <dbReference type="NCBI Taxonomy" id="2562681"/>
    <lineage>
        <taxon>Bacteria</taxon>
        <taxon>Pseudomonadati</taxon>
        <taxon>Thermodesulfobacteriota</taxon>
        <taxon>Desulfuromonadia</taxon>
        <taxon>Geobacterales</taxon>
        <taxon>Geobacteraceae</taxon>
        <taxon>Geomonas</taxon>
    </lineage>
</organism>
<dbReference type="SUPFAM" id="SSF48452">
    <property type="entry name" value="TPR-like"/>
    <property type="match status" value="1"/>
</dbReference>
<evidence type="ECO:0000313" key="5">
    <source>
        <dbReference type="EMBL" id="TGU71066.1"/>
    </source>
</evidence>